<feature type="signal peptide" evidence="2">
    <location>
        <begin position="1"/>
        <end position="29"/>
    </location>
</feature>
<keyword evidence="2" id="KW-0732">Signal</keyword>
<sequence length="283" mass="28581">MQPRGATSRPVLSGALAGVLSLAAIASLASCSGSGGSGSTSGSANTSSRSDTAPAAPPGKYQTLPEPCGSVDSQTLHALLPSSQNYAGTATLTYDPDRRVGCQWNGTVPGGTRYLSVDFERVVSYDPTVSDDDKAAQVYEQMAQAAHIPGADPSASPSTSSSPSASPSSSASAPASASASPTLTATSTPSASFSAAPSDSAEASDTTPRRVGGIGDAAYLNDALTTMDSAVHRDVTVVFRIANVLVTVKFSQWSNDKTVIPPSADLQLGTFGLAQQLARSFNS</sequence>
<feature type="chain" id="PRO_5046624615" description="DUF3558 domain-containing protein" evidence="2">
    <location>
        <begin position="30"/>
        <end position="283"/>
    </location>
</feature>
<accession>A0ABT1PU54</accession>
<dbReference type="PROSITE" id="PS51257">
    <property type="entry name" value="PROKAR_LIPOPROTEIN"/>
    <property type="match status" value="1"/>
</dbReference>
<dbReference type="Proteomes" id="UP001057702">
    <property type="component" value="Unassembled WGS sequence"/>
</dbReference>
<dbReference type="EMBL" id="JANFNG010000007">
    <property type="protein sequence ID" value="MCQ4081211.1"/>
    <property type="molecule type" value="Genomic_DNA"/>
</dbReference>
<name>A0ABT1PU54_9ACTN</name>
<feature type="region of interest" description="Disordered" evidence="1">
    <location>
        <begin position="146"/>
        <end position="212"/>
    </location>
</feature>
<evidence type="ECO:0000313" key="4">
    <source>
        <dbReference type="Proteomes" id="UP001057702"/>
    </source>
</evidence>
<protein>
    <recommendedName>
        <fullName evidence="5">DUF3558 domain-containing protein</fullName>
    </recommendedName>
</protein>
<feature type="region of interest" description="Disordered" evidence="1">
    <location>
        <begin position="31"/>
        <end position="68"/>
    </location>
</feature>
<evidence type="ECO:0008006" key="5">
    <source>
        <dbReference type="Google" id="ProtNLM"/>
    </source>
</evidence>
<evidence type="ECO:0000256" key="2">
    <source>
        <dbReference type="SAM" id="SignalP"/>
    </source>
</evidence>
<gene>
    <name evidence="3" type="ORF">NGB36_11520</name>
</gene>
<evidence type="ECO:0000313" key="3">
    <source>
        <dbReference type="EMBL" id="MCQ4081211.1"/>
    </source>
</evidence>
<proteinExistence type="predicted"/>
<reference evidence="3" key="1">
    <citation type="submission" date="2022-06" db="EMBL/GenBank/DDBJ databases">
        <title>Draft genome sequence of Streptomyces sp. RB6PN25 isolated from peat swamp forest in Thailand.</title>
        <authorList>
            <person name="Duangmal K."/>
            <person name="Klaysubun C."/>
        </authorList>
    </citation>
    <scope>NUCLEOTIDE SEQUENCE</scope>
    <source>
        <strain evidence="3">RB6PN25</strain>
    </source>
</reference>
<comment type="caution">
    <text evidence="3">The sequence shown here is derived from an EMBL/GenBank/DDBJ whole genome shotgun (WGS) entry which is preliminary data.</text>
</comment>
<keyword evidence="4" id="KW-1185">Reference proteome</keyword>
<organism evidence="3 4">
    <name type="scientific">Streptomyces humicola</name>
    <dbReference type="NCBI Taxonomy" id="2953240"/>
    <lineage>
        <taxon>Bacteria</taxon>
        <taxon>Bacillati</taxon>
        <taxon>Actinomycetota</taxon>
        <taxon>Actinomycetes</taxon>
        <taxon>Kitasatosporales</taxon>
        <taxon>Streptomycetaceae</taxon>
        <taxon>Streptomyces</taxon>
    </lineage>
</organism>
<feature type="compositionally biased region" description="Low complexity" evidence="1">
    <location>
        <begin position="151"/>
        <end position="206"/>
    </location>
</feature>
<feature type="compositionally biased region" description="Low complexity" evidence="1">
    <location>
        <begin position="40"/>
        <end position="50"/>
    </location>
</feature>
<evidence type="ECO:0000256" key="1">
    <source>
        <dbReference type="SAM" id="MobiDB-lite"/>
    </source>
</evidence>
<dbReference type="RefSeq" id="WP_255920128.1">
    <property type="nucleotide sequence ID" value="NZ_JANFNG010000007.1"/>
</dbReference>